<feature type="transmembrane region" description="Helical" evidence="11">
    <location>
        <begin position="674"/>
        <end position="697"/>
    </location>
</feature>
<protein>
    <recommendedName>
        <fullName evidence="4">RING-type E3 ubiquitin transferase</fullName>
        <ecNumber evidence="4">2.3.2.27</ecNumber>
    </recommendedName>
</protein>
<dbReference type="PANTHER" id="PTHR13145:SF0">
    <property type="entry name" value="E3 UBIQUITIN-PROTEIN LIGASE MARCHF6"/>
    <property type="match status" value="1"/>
</dbReference>
<keyword evidence="5" id="KW-0808">Transferase</keyword>
<evidence type="ECO:0000256" key="8">
    <source>
        <dbReference type="ARBA" id="ARBA00022989"/>
    </source>
</evidence>
<keyword evidence="7" id="KW-0833">Ubl conjugation pathway</keyword>
<evidence type="ECO:0000256" key="1">
    <source>
        <dbReference type="ARBA" id="ARBA00000900"/>
    </source>
</evidence>
<accession>A0AAJ7L702</accession>
<evidence type="ECO:0000256" key="10">
    <source>
        <dbReference type="SAM" id="MobiDB-lite"/>
    </source>
</evidence>
<evidence type="ECO:0000256" key="11">
    <source>
        <dbReference type="SAM" id="Phobius"/>
    </source>
</evidence>
<evidence type="ECO:0000259" key="12">
    <source>
        <dbReference type="Pfam" id="PF23113"/>
    </source>
</evidence>
<feature type="transmembrane region" description="Helical" evidence="11">
    <location>
        <begin position="258"/>
        <end position="279"/>
    </location>
</feature>
<feature type="transmembrane region" description="Helical" evidence="11">
    <location>
        <begin position="299"/>
        <end position="320"/>
    </location>
</feature>
<dbReference type="GeneID" id="100900887"/>
<proteinExistence type="predicted"/>
<evidence type="ECO:0000256" key="9">
    <source>
        <dbReference type="ARBA" id="ARBA00023136"/>
    </source>
</evidence>
<dbReference type="Pfam" id="PF23113">
    <property type="entry name" value="MARCHF6_C"/>
    <property type="match status" value="1"/>
</dbReference>
<dbReference type="AlphaFoldDB" id="A0AAJ7L702"/>
<dbReference type="GO" id="GO:0061630">
    <property type="term" value="F:ubiquitin protein ligase activity"/>
    <property type="evidence" value="ECO:0007669"/>
    <property type="project" value="UniProtKB-EC"/>
</dbReference>
<evidence type="ECO:0000256" key="4">
    <source>
        <dbReference type="ARBA" id="ARBA00012483"/>
    </source>
</evidence>
<feature type="transmembrane region" description="Helical" evidence="11">
    <location>
        <begin position="57"/>
        <end position="73"/>
    </location>
</feature>
<evidence type="ECO:0000313" key="14">
    <source>
        <dbReference type="RefSeq" id="XP_018495843.1"/>
    </source>
</evidence>
<comment type="pathway">
    <text evidence="3">Protein modification; protein ubiquitination.</text>
</comment>
<evidence type="ECO:0000256" key="6">
    <source>
        <dbReference type="ARBA" id="ARBA00022692"/>
    </source>
</evidence>
<sequence>MPIYSPDMPKRLPTKDIVHGLLGSVGTALRCWLHYTLVWIAWLLVVPLIAARIYKCIFALSFSSLLTLPLDILSTENVLEDGLNGSVIVISSLCFFIAIVWLREQIIHGGAPEWLEPAPRGQEEREAAEARDEGLMIEVNGNDIPPLPGNENEIDANGQHPPHVEAEQQQAALHQPQNVPPGAAAAEPQHRAWDEPFFINVNVRGLEVQAVARPVAFANNAEVDDQGNWNQDWERGEDITWQRLLGLDGSLVFLEHMFWVLSLNTLFMVAFALIPYSIGESFESLLGLTKSLENFVFRGFLLAIIGYVVFAFFLMLVYMLFQGTRFRKARRIIGLCYLIIKVSLLTIAEVGFFPVMCGAWLNICSMELFGNSLPSMQSQIRATPFANVFLHWLIGMIFIYYFAFFGFMLREVVRPGVLWFHQNINDPDFHPIQEMIQMTVLVHARRSLISLVVFGTAILLMVWVPLRIMKRMVPSLIPYNISMQTADMPTTEISMELMILQVVLPALLEQGHTKQFVKWCVKHWCRAVASVLGIRSYLLGDKPDDEEYVEPQEQPRELAAAHQAMAHAQVIPPHQPYVRTSYFPLRIAALLVCVCITLTLVSLIVLTVPVSIGKWVLKIVIPKAKLHEFYTVGVGLYVCWLCIRGISLARSWLPKGWNTIYQSLYDSLVIGLKAVVVCTMLLGVVPLLIGIHFDLIVMIPLRVPVDANPVMYLSQDWVLGVFHTKIIGALTLMGPNWWLKNSLEQVYQEGFRNMSLVRIFRDIVLPCVAVLGLSLCVPYIFVHSVLARFVTVETVHLAQRRIYPSLLIVSFFSFYAVFQWRQFRRLYEHIRNDKYLVGRRLVNYERQQREQQRHTEQRQMQMAQ</sequence>
<feature type="domain" description="E3 ubiquitin-protein ligase MARCHF6-like C-terminal" evidence="12">
    <location>
        <begin position="659"/>
        <end position="831"/>
    </location>
</feature>
<dbReference type="InterPro" id="IPR056521">
    <property type="entry name" value="MARCHF6-like_C"/>
</dbReference>
<evidence type="ECO:0000256" key="5">
    <source>
        <dbReference type="ARBA" id="ARBA00022679"/>
    </source>
</evidence>
<evidence type="ECO:0000256" key="7">
    <source>
        <dbReference type="ARBA" id="ARBA00022786"/>
    </source>
</evidence>
<dbReference type="KEGG" id="goe:100900887"/>
<reference evidence="14" key="1">
    <citation type="submission" date="2025-08" db="UniProtKB">
        <authorList>
            <consortium name="RefSeq"/>
        </authorList>
    </citation>
    <scope>IDENTIFICATION</scope>
</reference>
<dbReference type="GO" id="GO:0036503">
    <property type="term" value="P:ERAD pathway"/>
    <property type="evidence" value="ECO:0007669"/>
    <property type="project" value="TreeGrafter"/>
</dbReference>
<dbReference type="PANTHER" id="PTHR13145">
    <property type="entry name" value="SSM4 PROTEIN"/>
    <property type="match status" value="1"/>
</dbReference>
<keyword evidence="6 11" id="KW-0812">Transmembrane</keyword>
<keyword evidence="8 11" id="KW-1133">Transmembrane helix</keyword>
<feature type="transmembrane region" description="Helical" evidence="11">
    <location>
        <begin position="629"/>
        <end position="653"/>
    </location>
</feature>
<feature type="transmembrane region" description="Helical" evidence="11">
    <location>
        <begin position="32"/>
        <end position="50"/>
    </location>
</feature>
<feature type="transmembrane region" description="Helical" evidence="11">
    <location>
        <begin position="332"/>
        <end position="353"/>
    </location>
</feature>
<evidence type="ECO:0000256" key="3">
    <source>
        <dbReference type="ARBA" id="ARBA00004906"/>
    </source>
</evidence>
<feature type="transmembrane region" description="Helical" evidence="11">
    <location>
        <begin position="448"/>
        <end position="466"/>
    </location>
</feature>
<comment type="subcellular location">
    <subcellularLocation>
        <location evidence="2">Membrane</location>
        <topology evidence="2">Multi-pass membrane protein</topology>
    </subcellularLocation>
</comment>
<feature type="compositionally biased region" description="Polar residues" evidence="10">
    <location>
        <begin position="167"/>
        <end position="177"/>
    </location>
</feature>
<dbReference type="GO" id="GO:0005789">
    <property type="term" value="C:endoplasmic reticulum membrane"/>
    <property type="evidence" value="ECO:0007669"/>
    <property type="project" value="TreeGrafter"/>
</dbReference>
<evidence type="ECO:0000256" key="2">
    <source>
        <dbReference type="ARBA" id="ARBA00004141"/>
    </source>
</evidence>
<feature type="transmembrane region" description="Helical" evidence="11">
    <location>
        <begin position="85"/>
        <end position="102"/>
    </location>
</feature>
<feature type="transmembrane region" description="Helical" evidence="11">
    <location>
        <begin position="587"/>
        <end position="609"/>
    </location>
</feature>
<dbReference type="EC" id="2.3.2.27" evidence="4"/>
<evidence type="ECO:0000313" key="13">
    <source>
        <dbReference type="Proteomes" id="UP000694867"/>
    </source>
</evidence>
<dbReference type="RefSeq" id="XP_018495843.1">
    <property type="nucleotide sequence ID" value="XM_018640327.1"/>
</dbReference>
<dbReference type="Proteomes" id="UP000694867">
    <property type="component" value="Unplaced"/>
</dbReference>
<gene>
    <name evidence="14" type="primary">LOC100900887</name>
</gene>
<feature type="transmembrane region" description="Helical" evidence="11">
    <location>
        <begin position="759"/>
        <end position="782"/>
    </location>
</feature>
<organism evidence="13 14">
    <name type="scientific">Galendromus occidentalis</name>
    <name type="common">western predatory mite</name>
    <dbReference type="NCBI Taxonomy" id="34638"/>
    <lineage>
        <taxon>Eukaryota</taxon>
        <taxon>Metazoa</taxon>
        <taxon>Ecdysozoa</taxon>
        <taxon>Arthropoda</taxon>
        <taxon>Chelicerata</taxon>
        <taxon>Arachnida</taxon>
        <taxon>Acari</taxon>
        <taxon>Parasitiformes</taxon>
        <taxon>Mesostigmata</taxon>
        <taxon>Gamasina</taxon>
        <taxon>Phytoseioidea</taxon>
        <taxon>Phytoseiidae</taxon>
        <taxon>Typhlodrominae</taxon>
        <taxon>Galendromus</taxon>
    </lineage>
</organism>
<feature type="region of interest" description="Disordered" evidence="10">
    <location>
        <begin position="146"/>
        <end position="187"/>
    </location>
</feature>
<name>A0AAJ7L702_9ACAR</name>
<keyword evidence="13" id="KW-1185">Reference proteome</keyword>
<feature type="transmembrane region" description="Helical" evidence="11">
    <location>
        <begin position="717"/>
        <end position="739"/>
    </location>
</feature>
<keyword evidence="9 11" id="KW-0472">Membrane</keyword>
<feature type="transmembrane region" description="Helical" evidence="11">
    <location>
        <begin position="388"/>
        <end position="409"/>
    </location>
</feature>
<comment type="catalytic activity">
    <reaction evidence="1">
        <text>S-ubiquitinyl-[E2 ubiquitin-conjugating enzyme]-L-cysteine + [acceptor protein]-L-lysine = [E2 ubiquitin-conjugating enzyme]-L-cysteine + N(6)-ubiquitinyl-[acceptor protein]-L-lysine.</text>
        <dbReference type="EC" id="2.3.2.27"/>
    </reaction>
</comment>
<feature type="transmembrane region" description="Helical" evidence="11">
    <location>
        <begin position="802"/>
        <end position="818"/>
    </location>
</feature>